<feature type="chain" id="PRO_5047418254" description="DUF4309 domain-containing protein" evidence="1">
    <location>
        <begin position="22"/>
        <end position="153"/>
    </location>
</feature>
<dbReference type="InterPro" id="IPR035940">
    <property type="entry name" value="CAP_sf"/>
</dbReference>
<reference evidence="2 3" key="1">
    <citation type="submission" date="2024-03" db="EMBL/GenBank/DDBJ databases">
        <title>Human intestinal bacterial collection.</title>
        <authorList>
            <person name="Pauvert C."/>
            <person name="Hitch T.C.A."/>
            <person name="Clavel T."/>
        </authorList>
    </citation>
    <scope>NUCLEOTIDE SEQUENCE [LARGE SCALE GENOMIC DNA]</scope>
    <source>
        <strain evidence="2 3">CLA-AA-H81</strain>
    </source>
</reference>
<keyword evidence="1" id="KW-0732">Signal</keyword>
<dbReference type="Gene3D" id="3.40.33.10">
    <property type="entry name" value="CAP"/>
    <property type="match status" value="1"/>
</dbReference>
<evidence type="ECO:0000313" key="3">
    <source>
        <dbReference type="Proteomes" id="UP001433088"/>
    </source>
</evidence>
<evidence type="ECO:0000313" key="2">
    <source>
        <dbReference type="EMBL" id="MEQ2423111.1"/>
    </source>
</evidence>
<proteinExistence type="predicted"/>
<gene>
    <name evidence="2" type="ORF">WMO23_10285</name>
</gene>
<dbReference type="RefSeq" id="WP_296820978.1">
    <property type="nucleotide sequence ID" value="NZ_JBBMEU010000083.1"/>
</dbReference>
<dbReference type="Proteomes" id="UP001433088">
    <property type="component" value="Unassembled WGS sequence"/>
</dbReference>
<evidence type="ECO:0000256" key="1">
    <source>
        <dbReference type="SAM" id="SignalP"/>
    </source>
</evidence>
<evidence type="ECO:0008006" key="4">
    <source>
        <dbReference type="Google" id="ProtNLM"/>
    </source>
</evidence>
<dbReference type="EMBL" id="JBBMEU010000083">
    <property type="protein sequence ID" value="MEQ2423111.1"/>
    <property type="molecule type" value="Genomic_DNA"/>
</dbReference>
<sequence length="153" mass="16693">MKRLILSVFSLLIVSISTVFAAIPDSEFAIGGITIGSSADYVQSIYGEPTHISDKVPNAEGGYSYSYAYGSSFYIFFDANTNVVTGIFSTANNGLITPAGLTVGMDADAIEQAYGEPWKNDRGYISYHEEGKWLVFTTHNGKITEIKLFDYVV</sequence>
<organism evidence="2 3">
    <name type="scientific">Megasphaera intestinihominis</name>
    <dbReference type="NCBI Taxonomy" id="3133159"/>
    <lineage>
        <taxon>Bacteria</taxon>
        <taxon>Bacillati</taxon>
        <taxon>Bacillota</taxon>
        <taxon>Negativicutes</taxon>
        <taxon>Veillonellales</taxon>
        <taxon>Veillonellaceae</taxon>
        <taxon>Megasphaera</taxon>
    </lineage>
</organism>
<feature type="signal peptide" evidence="1">
    <location>
        <begin position="1"/>
        <end position="21"/>
    </location>
</feature>
<keyword evidence="3" id="KW-1185">Reference proteome</keyword>
<protein>
    <recommendedName>
        <fullName evidence="4">DUF4309 domain-containing protein</fullName>
    </recommendedName>
</protein>
<accession>A0ABV1CY95</accession>
<comment type="caution">
    <text evidence="2">The sequence shown here is derived from an EMBL/GenBank/DDBJ whole genome shotgun (WGS) entry which is preliminary data.</text>
</comment>
<name>A0ABV1CY95_9FIRM</name>